<keyword evidence="2" id="KW-1185">Reference proteome</keyword>
<dbReference type="EMBL" id="CM043017">
    <property type="protein sequence ID" value="KAI4465472.1"/>
    <property type="molecule type" value="Genomic_DNA"/>
</dbReference>
<gene>
    <name evidence="1" type="ORF">MML48_3g00018510</name>
</gene>
<accession>A0ACB9TF64</accession>
<proteinExistence type="predicted"/>
<dbReference type="Proteomes" id="UP001056778">
    <property type="component" value="Chromosome 3"/>
</dbReference>
<comment type="caution">
    <text evidence="1">The sequence shown here is derived from an EMBL/GenBank/DDBJ whole genome shotgun (WGS) entry which is preliminary data.</text>
</comment>
<reference evidence="1" key="1">
    <citation type="submission" date="2022-04" db="EMBL/GenBank/DDBJ databases">
        <title>Chromosome-scale genome assembly of Holotrichia oblita Faldermann.</title>
        <authorList>
            <person name="Rongchong L."/>
        </authorList>
    </citation>
    <scope>NUCLEOTIDE SEQUENCE</scope>
    <source>
        <strain evidence="1">81SQS9</strain>
    </source>
</reference>
<evidence type="ECO:0000313" key="1">
    <source>
        <dbReference type="EMBL" id="KAI4465472.1"/>
    </source>
</evidence>
<sequence length="367" mass="42597">MTVNIKYGKKYCVIFNRWSFSVPPLFYIIFYCVIWLLSVPLRSNIAIKIPNEAEYIINKRSLEESFEIKMRNSNFNSDNKEIGNAVLSEKNEYLVNVNNNENYNKNENEILEDVFKKADKDHNGKLDSKELAQWIRMKIVEHISLAVSNNFGLFAQIDVDPKNGEVTWKEYHAYFLKKRGFSTKYVQSHDEKRHRGLQRAIKEQIMRDKASWMEAAKSNPDSLTVDEFLAFTHPESSAANQLTLVDELYDRFDRDGDEMLTEDEFAILQTEGGNDETVIVRQDENERRAEFRNSIDLNGDGRADRRELLHYVAPQSPRHSEHEAEALLALADGDQDGMLSLDEILAHPNLFLKSKMVDTARSFHDEF</sequence>
<name>A0ACB9TF64_HOLOL</name>
<protein>
    <submittedName>
        <fullName evidence="1">Reticulocalbin</fullName>
    </submittedName>
</protein>
<organism evidence="1 2">
    <name type="scientific">Holotrichia oblita</name>
    <name type="common">Chafer beetle</name>
    <dbReference type="NCBI Taxonomy" id="644536"/>
    <lineage>
        <taxon>Eukaryota</taxon>
        <taxon>Metazoa</taxon>
        <taxon>Ecdysozoa</taxon>
        <taxon>Arthropoda</taxon>
        <taxon>Hexapoda</taxon>
        <taxon>Insecta</taxon>
        <taxon>Pterygota</taxon>
        <taxon>Neoptera</taxon>
        <taxon>Endopterygota</taxon>
        <taxon>Coleoptera</taxon>
        <taxon>Polyphaga</taxon>
        <taxon>Scarabaeiformia</taxon>
        <taxon>Scarabaeidae</taxon>
        <taxon>Melolonthinae</taxon>
        <taxon>Holotrichia</taxon>
    </lineage>
</organism>
<evidence type="ECO:0000313" key="2">
    <source>
        <dbReference type="Proteomes" id="UP001056778"/>
    </source>
</evidence>